<comment type="caution">
    <text evidence="2">The sequence shown here is derived from an EMBL/GenBank/DDBJ whole genome shotgun (WGS) entry which is preliminary data.</text>
</comment>
<reference evidence="2 3" key="1">
    <citation type="submission" date="2018-05" db="EMBL/GenBank/DDBJ databases">
        <title>Brumimicrobium oceani sp. nov., isolated from coastal sediment.</title>
        <authorList>
            <person name="Kou Y."/>
        </authorList>
    </citation>
    <scope>NUCLEOTIDE SEQUENCE [LARGE SCALE GENOMIC DNA]</scope>
    <source>
        <strain evidence="2 3">C305</strain>
    </source>
</reference>
<evidence type="ECO:0000313" key="2">
    <source>
        <dbReference type="EMBL" id="PWH85177.1"/>
    </source>
</evidence>
<proteinExistence type="predicted"/>
<dbReference type="PROSITE" id="PS51257">
    <property type="entry name" value="PROKAR_LIPOPROTEIN"/>
    <property type="match status" value="1"/>
</dbReference>
<accession>A0A2U2XBN5</accession>
<evidence type="ECO:0000256" key="1">
    <source>
        <dbReference type="SAM" id="SignalP"/>
    </source>
</evidence>
<feature type="signal peptide" evidence="1">
    <location>
        <begin position="1"/>
        <end position="21"/>
    </location>
</feature>
<sequence>MKINKFIFLSIILGFSCGLFAQTQTQNGVWSLPEYYWESQSPIQPLPTQNPNIGYDGLPASNVSNAMQDANGDLLFFIVDDEIYDKEGYTIGIFDAAPNYPPFEVKGTSEISIVPVPGNCSQFYIFLSGRKNYTGMFSKKPAVALLDMSQVNTLGLNPGKMGNLLYCRDVQSVLPSNVPDITTFDDKQGGSYFAASKEYDGKRFVFISASERIYRFIIDINGFQYDGFIPVTFFTGDKTLSYRGEMELIEVDNNDIKYRLDFSFYKSSQCQIHHS</sequence>
<feature type="chain" id="PRO_5015732347" evidence="1">
    <location>
        <begin position="22"/>
        <end position="275"/>
    </location>
</feature>
<evidence type="ECO:0000313" key="3">
    <source>
        <dbReference type="Proteomes" id="UP000245370"/>
    </source>
</evidence>
<keyword evidence="1" id="KW-0732">Signal</keyword>
<name>A0A2U2XBN5_9FLAO</name>
<protein>
    <submittedName>
        <fullName evidence="2">Uncharacterized protein</fullName>
    </submittedName>
</protein>
<dbReference type="Proteomes" id="UP000245370">
    <property type="component" value="Unassembled WGS sequence"/>
</dbReference>
<keyword evidence="3" id="KW-1185">Reference proteome</keyword>
<dbReference type="OrthoDB" id="9765926at2"/>
<dbReference type="AlphaFoldDB" id="A0A2U2XBN5"/>
<dbReference type="RefSeq" id="WP_109359879.1">
    <property type="nucleotide sequence ID" value="NZ_QFRJ01000008.1"/>
</dbReference>
<gene>
    <name evidence="2" type="ORF">DIT68_11110</name>
</gene>
<organism evidence="2 3">
    <name type="scientific">Brumimicrobium oceani</name>
    <dbReference type="NCBI Taxonomy" id="2100725"/>
    <lineage>
        <taxon>Bacteria</taxon>
        <taxon>Pseudomonadati</taxon>
        <taxon>Bacteroidota</taxon>
        <taxon>Flavobacteriia</taxon>
        <taxon>Flavobacteriales</taxon>
        <taxon>Crocinitomicaceae</taxon>
        <taxon>Brumimicrobium</taxon>
    </lineage>
</organism>
<dbReference type="EMBL" id="QFRJ01000008">
    <property type="protein sequence ID" value="PWH85177.1"/>
    <property type="molecule type" value="Genomic_DNA"/>
</dbReference>
<reference evidence="2 3" key="2">
    <citation type="submission" date="2018-05" db="EMBL/GenBank/DDBJ databases">
        <authorList>
            <person name="Lanie J.A."/>
            <person name="Ng W.-L."/>
            <person name="Kazmierczak K.M."/>
            <person name="Andrzejewski T.M."/>
            <person name="Davidsen T.M."/>
            <person name="Wayne K.J."/>
            <person name="Tettelin H."/>
            <person name="Glass J.I."/>
            <person name="Rusch D."/>
            <person name="Podicherti R."/>
            <person name="Tsui H.-C.T."/>
            <person name="Winkler M.E."/>
        </authorList>
    </citation>
    <scope>NUCLEOTIDE SEQUENCE [LARGE SCALE GENOMIC DNA]</scope>
    <source>
        <strain evidence="2 3">C305</strain>
    </source>
</reference>